<keyword evidence="3" id="KW-0862">Zinc</keyword>
<dbReference type="SMART" id="SM00614">
    <property type="entry name" value="ZnF_BED"/>
    <property type="match status" value="1"/>
</dbReference>
<dbReference type="SUPFAM" id="SSF57667">
    <property type="entry name" value="beta-beta-alpha zinc fingers"/>
    <property type="match status" value="1"/>
</dbReference>
<dbReference type="EMBL" id="JBANAX010000714">
    <property type="protein sequence ID" value="KAL1195991.1"/>
    <property type="molecule type" value="Genomic_DNA"/>
</dbReference>
<keyword evidence="10" id="KW-1185">Reference proteome</keyword>
<evidence type="ECO:0000256" key="7">
    <source>
        <dbReference type="SAM" id="MobiDB-lite"/>
    </source>
</evidence>
<dbReference type="AlphaFoldDB" id="A0ABD1AAY5"/>
<evidence type="ECO:0000256" key="3">
    <source>
        <dbReference type="ARBA" id="ARBA00022833"/>
    </source>
</evidence>
<feature type="domain" description="BED-type" evidence="8">
    <location>
        <begin position="41"/>
        <end position="102"/>
    </location>
</feature>
<feature type="region of interest" description="Disordered" evidence="7">
    <location>
        <begin position="1"/>
        <end position="38"/>
    </location>
</feature>
<evidence type="ECO:0000256" key="6">
    <source>
        <dbReference type="PROSITE-ProRule" id="PRU00027"/>
    </source>
</evidence>
<accession>A0ABD1AAY5</accession>
<dbReference type="PANTHER" id="PTHR46481">
    <property type="entry name" value="ZINC FINGER BED DOMAIN-CONTAINING PROTEIN 4"/>
    <property type="match status" value="1"/>
</dbReference>
<keyword evidence="2 6" id="KW-0863">Zinc-finger</keyword>
<evidence type="ECO:0000256" key="1">
    <source>
        <dbReference type="ARBA" id="ARBA00022723"/>
    </source>
</evidence>
<name>A0ABD1AAY5_CARAN</name>
<gene>
    <name evidence="9" type="ORF">V5N11_025163</name>
</gene>
<evidence type="ECO:0000256" key="4">
    <source>
        <dbReference type="ARBA" id="ARBA00023015"/>
    </source>
</evidence>
<dbReference type="PROSITE" id="PS50808">
    <property type="entry name" value="ZF_BED"/>
    <property type="match status" value="1"/>
</dbReference>
<sequence>MSEEYNEMMEPPVQPEVQTGKKCKAPASASAKPPKPRKKYAKRAEVWQHFMQKDEDCSKSICKYCASEICCDSKTVGTSPMIGHIGRCSKYKDFDEKENQKVLSDDSSRNLKVVKFDPQLFRRSVNEMVVVNELPFSFVESDGWKRFCFNVLPLYKTFSRKTCDMLKLSL</sequence>
<evidence type="ECO:0000256" key="2">
    <source>
        <dbReference type="ARBA" id="ARBA00022771"/>
    </source>
</evidence>
<evidence type="ECO:0000313" key="10">
    <source>
        <dbReference type="Proteomes" id="UP001558713"/>
    </source>
</evidence>
<reference evidence="9 10" key="1">
    <citation type="submission" date="2024-04" db="EMBL/GenBank/DDBJ databases">
        <title>Genome assembly C_amara_ONT_v2.</title>
        <authorList>
            <person name="Yant L."/>
            <person name="Moore C."/>
            <person name="Slenker M."/>
        </authorList>
    </citation>
    <scope>NUCLEOTIDE SEQUENCE [LARGE SCALE GENOMIC DNA]</scope>
    <source>
        <tissue evidence="9">Leaf</tissue>
    </source>
</reference>
<protein>
    <submittedName>
        <fullName evidence="9">Zinc finger BED domain-containing protein DAYSLEEPER</fullName>
    </submittedName>
</protein>
<dbReference type="GO" id="GO:0008270">
    <property type="term" value="F:zinc ion binding"/>
    <property type="evidence" value="ECO:0007669"/>
    <property type="project" value="UniProtKB-KW"/>
</dbReference>
<evidence type="ECO:0000256" key="5">
    <source>
        <dbReference type="ARBA" id="ARBA00023163"/>
    </source>
</evidence>
<evidence type="ECO:0000259" key="8">
    <source>
        <dbReference type="PROSITE" id="PS50808"/>
    </source>
</evidence>
<evidence type="ECO:0000313" key="9">
    <source>
        <dbReference type="EMBL" id="KAL1195991.1"/>
    </source>
</evidence>
<dbReference type="InterPro" id="IPR052035">
    <property type="entry name" value="ZnF_BED_domain_contain"/>
</dbReference>
<organism evidence="9 10">
    <name type="scientific">Cardamine amara subsp. amara</name>
    <dbReference type="NCBI Taxonomy" id="228776"/>
    <lineage>
        <taxon>Eukaryota</taxon>
        <taxon>Viridiplantae</taxon>
        <taxon>Streptophyta</taxon>
        <taxon>Embryophyta</taxon>
        <taxon>Tracheophyta</taxon>
        <taxon>Spermatophyta</taxon>
        <taxon>Magnoliopsida</taxon>
        <taxon>eudicotyledons</taxon>
        <taxon>Gunneridae</taxon>
        <taxon>Pentapetalae</taxon>
        <taxon>rosids</taxon>
        <taxon>malvids</taxon>
        <taxon>Brassicales</taxon>
        <taxon>Brassicaceae</taxon>
        <taxon>Cardamineae</taxon>
        <taxon>Cardamine</taxon>
    </lineage>
</organism>
<keyword evidence="4" id="KW-0805">Transcription regulation</keyword>
<dbReference type="InterPro" id="IPR036236">
    <property type="entry name" value="Znf_C2H2_sf"/>
</dbReference>
<dbReference type="InterPro" id="IPR003656">
    <property type="entry name" value="Znf_BED"/>
</dbReference>
<keyword evidence="5" id="KW-0804">Transcription</keyword>
<dbReference type="Proteomes" id="UP001558713">
    <property type="component" value="Unassembled WGS sequence"/>
</dbReference>
<keyword evidence="1" id="KW-0479">Metal-binding</keyword>
<comment type="caution">
    <text evidence="9">The sequence shown here is derived from an EMBL/GenBank/DDBJ whole genome shotgun (WGS) entry which is preliminary data.</text>
</comment>
<proteinExistence type="predicted"/>
<dbReference type="PANTHER" id="PTHR46481:SF2">
    <property type="entry name" value="BED-TYPE DOMAIN-CONTAINING PROTEIN"/>
    <property type="match status" value="1"/>
</dbReference>